<accession>A0A4U0PNE6</accession>
<evidence type="ECO:0000256" key="2">
    <source>
        <dbReference type="SAM" id="MobiDB-lite"/>
    </source>
</evidence>
<dbReference type="CDD" id="cd12215">
    <property type="entry name" value="ChiC_BD"/>
    <property type="match status" value="2"/>
</dbReference>
<organism evidence="5 6">
    <name type="scientific">Chitiniphilus eburneus</name>
    <dbReference type="NCBI Taxonomy" id="2571148"/>
    <lineage>
        <taxon>Bacteria</taxon>
        <taxon>Pseudomonadati</taxon>
        <taxon>Pseudomonadota</taxon>
        <taxon>Betaproteobacteria</taxon>
        <taxon>Neisseriales</taxon>
        <taxon>Chitinibacteraceae</taxon>
        <taxon>Chitiniphilus</taxon>
    </lineage>
</organism>
<feature type="domain" description="Chitin-binding type-3" evidence="4">
    <location>
        <begin position="105"/>
        <end position="149"/>
    </location>
</feature>
<reference evidence="5 6" key="1">
    <citation type="submission" date="2019-04" db="EMBL/GenBank/DDBJ databases">
        <title>Chitiniphilus eburnea sp. nov., a novel chitinolytic bacterium isolated from aquaculture sludge.</title>
        <authorList>
            <person name="Sheng M."/>
        </authorList>
    </citation>
    <scope>NUCLEOTIDE SEQUENCE [LARGE SCALE GENOMIC DNA]</scope>
    <source>
        <strain evidence="5 6">HX-2-15</strain>
    </source>
</reference>
<proteinExistence type="predicted"/>
<feature type="signal peptide" evidence="3">
    <location>
        <begin position="1"/>
        <end position="19"/>
    </location>
</feature>
<dbReference type="EMBL" id="SUMF01000020">
    <property type="protein sequence ID" value="TJZ69763.1"/>
    <property type="molecule type" value="Genomic_DNA"/>
</dbReference>
<evidence type="ECO:0000313" key="6">
    <source>
        <dbReference type="Proteomes" id="UP000310016"/>
    </source>
</evidence>
<dbReference type="Proteomes" id="UP000310016">
    <property type="component" value="Unassembled WGS sequence"/>
</dbReference>
<dbReference type="SMART" id="SM00495">
    <property type="entry name" value="ChtBD3"/>
    <property type="match status" value="2"/>
</dbReference>
<feature type="domain" description="Chitin-binding type-3" evidence="4">
    <location>
        <begin position="154"/>
        <end position="198"/>
    </location>
</feature>
<dbReference type="Pfam" id="PF02839">
    <property type="entry name" value="CBM_5_12"/>
    <property type="match status" value="1"/>
</dbReference>
<gene>
    <name evidence="5" type="ORF">FAZ21_14690</name>
</gene>
<keyword evidence="3" id="KW-0732">Signal</keyword>
<name>A0A4U0PNE6_9NEIS</name>
<keyword evidence="6" id="KW-1185">Reference proteome</keyword>
<evidence type="ECO:0000313" key="5">
    <source>
        <dbReference type="EMBL" id="TJZ69763.1"/>
    </source>
</evidence>
<dbReference type="GO" id="GO:0030246">
    <property type="term" value="F:carbohydrate binding"/>
    <property type="evidence" value="ECO:0007669"/>
    <property type="project" value="InterPro"/>
</dbReference>
<dbReference type="InterPro" id="IPR003610">
    <property type="entry name" value="CBM5/12"/>
</dbReference>
<feature type="region of interest" description="Disordered" evidence="2">
    <location>
        <begin position="28"/>
        <end position="49"/>
    </location>
</feature>
<sequence length="336" mass="36151">MKLAISCAIALLASAAAQATCIPPPPDAFSNATANNPIPQRVGDDARLPVRRPLTGAGTDYSCPMPIEIGVAYRVYNYRPVAIVHALLDEQIQQAGLPTTSAPSAPAWDSTRVYLQGERASFNGAVYLAQWWTQGEPPGSVAYGAWKVEDGGGIGAWSASRAYQAEEKVVYANTVWKARWWSQGEQPGSNEWGAWLATTETVPQPVALPSRYSASLSWNGGELTVNVQSVNGAISGRPAYLEVREQGVALGRITQFPALYHDCFGLPECQPGSYWTGYGKFTTTQLPGTAWVSLWACNSQNVCRPAEATRIVLGQTITGHLSEPMPLEGDPRTVPQ</sequence>
<evidence type="ECO:0000256" key="1">
    <source>
        <dbReference type="ARBA" id="ARBA00022801"/>
    </source>
</evidence>
<dbReference type="Gene3D" id="2.10.10.20">
    <property type="entry name" value="Carbohydrate-binding module superfamily 5/12"/>
    <property type="match status" value="2"/>
</dbReference>
<dbReference type="InterPro" id="IPR036573">
    <property type="entry name" value="CBM_sf_5/12"/>
</dbReference>
<feature type="chain" id="PRO_5020660877" description="Chitin-binding type-3 domain-containing protein" evidence="3">
    <location>
        <begin position="20"/>
        <end position="336"/>
    </location>
</feature>
<dbReference type="RefSeq" id="WP_136774200.1">
    <property type="nucleotide sequence ID" value="NZ_CP156074.1"/>
</dbReference>
<dbReference type="GO" id="GO:0005576">
    <property type="term" value="C:extracellular region"/>
    <property type="evidence" value="ECO:0007669"/>
    <property type="project" value="InterPro"/>
</dbReference>
<dbReference type="OrthoDB" id="9790784at2"/>
<keyword evidence="1" id="KW-0378">Hydrolase</keyword>
<evidence type="ECO:0000256" key="3">
    <source>
        <dbReference type="SAM" id="SignalP"/>
    </source>
</evidence>
<dbReference type="SUPFAM" id="SSF51055">
    <property type="entry name" value="Carbohydrate binding domain"/>
    <property type="match status" value="2"/>
</dbReference>
<protein>
    <recommendedName>
        <fullName evidence="4">Chitin-binding type-3 domain-containing protein</fullName>
    </recommendedName>
</protein>
<dbReference type="AlphaFoldDB" id="A0A4U0PNE6"/>
<evidence type="ECO:0000259" key="4">
    <source>
        <dbReference type="SMART" id="SM00495"/>
    </source>
</evidence>
<dbReference type="GO" id="GO:0005975">
    <property type="term" value="P:carbohydrate metabolic process"/>
    <property type="evidence" value="ECO:0007669"/>
    <property type="project" value="InterPro"/>
</dbReference>
<dbReference type="GO" id="GO:0004553">
    <property type="term" value="F:hydrolase activity, hydrolyzing O-glycosyl compounds"/>
    <property type="evidence" value="ECO:0007669"/>
    <property type="project" value="InterPro"/>
</dbReference>
<comment type="caution">
    <text evidence="5">The sequence shown here is derived from an EMBL/GenBank/DDBJ whole genome shotgun (WGS) entry which is preliminary data.</text>
</comment>